<organism evidence="1 2">
    <name type="scientific">Bacillus yunxiaonensis</name>
    <dbReference type="NCBI Taxonomy" id="3127665"/>
    <lineage>
        <taxon>Bacteria</taxon>
        <taxon>Bacillati</taxon>
        <taxon>Bacillota</taxon>
        <taxon>Bacilli</taxon>
        <taxon>Bacillales</taxon>
        <taxon>Bacillaceae</taxon>
        <taxon>Bacillus</taxon>
    </lineage>
</organism>
<comment type="caution">
    <text evidence="1">The sequence shown here is derived from an EMBL/GenBank/DDBJ whole genome shotgun (WGS) entry which is preliminary data.</text>
</comment>
<keyword evidence="2" id="KW-1185">Reference proteome</keyword>
<gene>
    <name evidence="1" type="ORF">WAX78_01470</name>
</gene>
<sequence length="58" mass="6491">MSSAKMNGIETSVMTTVSHLDIVEMLINSHNIQLEIKWLNFANTSKTQVAIHRALHGE</sequence>
<dbReference type="EMBL" id="JBAWSV010000001">
    <property type="protein sequence ID" value="MEI4828137.1"/>
    <property type="molecule type" value="Genomic_DNA"/>
</dbReference>
<name>A0ABU8FQ88_9BACI</name>
<dbReference type="Proteomes" id="UP001367922">
    <property type="component" value="Unassembled WGS sequence"/>
</dbReference>
<evidence type="ECO:0000313" key="2">
    <source>
        <dbReference type="Proteomes" id="UP001367922"/>
    </source>
</evidence>
<proteinExistence type="predicted"/>
<reference evidence="1 2" key="1">
    <citation type="submission" date="2024-01" db="EMBL/GenBank/DDBJ databases">
        <title>Seven novel Bacillus-like species.</title>
        <authorList>
            <person name="Liu G."/>
        </authorList>
    </citation>
    <scope>NUCLEOTIDE SEQUENCE [LARGE SCALE GENOMIC DNA]</scope>
    <source>
        <strain evidence="1 2">FJAT-53711</strain>
    </source>
</reference>
<protein>
    <submittedName>
        <fullName evidence="1">Uncharacterized protein</fullName>
    </submittedName>
</protein>
<evidence type="ECO:0000313" key="1">
    <source>
        <dbReference type="EMBL" id="MEI4828137.1"/>
    </source>
</evidence>
<accession>A0ABU8FQ88</accession>
<dbReference type="RefSeq" id="WP_336480535.1">
    <property type="nucleotide sequence ID" value="NZ_JBAWSV010000001.1"/>
</dbReference>